<feature type="transmembrane region" description="Helical" evidence="1">
    <location>
        <begin position="112"/>
        <end position="132"/>
    </location>
</feature>
<evidence type="ECO:0000256" key="1">
    <source>
        <dbReference type="SAM" id="Phobius"/>
    </source>
</evidence>
<reference evidence="2" key="1">
    <citation type="submission" date="2023-07" db="EMBL/GenBank/DDBJ databases">
        <title>Chromosome-level Genome Assembly of Striped Snakehead (Channa striata).</title>
        <authorList>
            <person name="Liu H."/>
        </authorList>
    </citation>
    <scope>NUCLEOTIDE SEQUENCE</scope>
    <source>
        <strain evidence="2">Gz</strain>
        <tissue evidence="2">Muscle</tissue>
    </source>
</reference>
<keyword evidence="1" id="KW-0472">Membrane</keyword>
<organism evidence="2 3">
    <name type="scientific">Channa striata</name>
    <name type="common">Snakehead murrel</name>
    <name type="synonym">Ophicephalus striatus</name>
    <dbReference type="NCBI Taxonomy" id="64152"/>
    <lineage>
        <taxon>Eukaryota</taxon>
        <taxon>Metazoa</taxon>
        <taxon>Chordata</taxon>
        <taxon>Craniata</taxon>
        <taxon>Vertebrata</taxon>
        <taxon>Euteleostomi</taxon>
        <taxon>Actinopterygii</taxon>
        <taxon>Neopterygii</taxon>
        <taxon>Teleostei</taxon>
        <taxon>Neoteleostei</taxon>
        <taxon>Acanthomorphata</taxon>
        <taxon>Anabantaria</taxon>
        <taxon>Anabantiformes</taxon>
        <taxon>Channoidei</taxon>
        <taxon>Channidae</taxon>
        <taxon>Channa</taxon>
    </lineage>
</organism>
<gene>
    <name evidence="2" type="ORF">Q5P01_002360</name>
</gene>
<sequence length="196" mass="21306">MVPTWDNRAQARSKPPLLLRRSLYTTPSSERTGEEEEEKAEVVVVVVGVPSGAQGGGVKGEVWKERGGGREVSASLAIAGASTTFSRLLKAVQDFTENAGFSITMLFDSFDIVSALATLAACLVSMALLLAVSQQLWQLRWTATRDKNCKLPMPKGSMGFPFIGETCHWLLQGSGFMHHVDRNTATCSRLIFWGAL</sequence>
<dbReference type="Proteomes" id="UP001187415">
    <property type="component" value="Unassembled WGS sequence"/>
</dbReference>
<dbReference type="AlphaFoldDB" id="A0AA88NQD1"/>
<proteinExistence type="predicted"/>
<dbReference type="EMBL" id="JAUPFM010000001">
    <property type="protein sequence ID" value="KAK2862827.1"/>
    <property type="molecule type" value="Genomic_DNA"/>
</dbReference>
<evidence type="ECO:0000313" key="2">
    <source>
        <dbReference type="EMBL" id="KAK2862827.1"/>
    </source>
</evidence>
<keyword evidence="3" id="KW-1185">Reference proteome</keyword>
<keyword evidence="1" id="KW-0812">Transmembrane</keyword>
<protein>
    <submittedName>
        <fullName evidence="2">Uncharacterized protein</fullName>
    </submittedName>
</protein>
<comment type="caution">
    <text evidence="2">The sequence shown here is derived from an EMBL/GenBank/DDBJ whole genome shotgun (WGS) entry which is preliminary data.</text>
</comment>
<keyword evidence="1" id="KW-1133">Transmembrane helix</keyword>
<evidence type="ECO:0000313" key="3">
    <source>
        <dbReference type="Proteomes" id="UP001187415"/>
    </source>
</evidence>
<name>A0AA88NQD1_CHASR</name>
<accession>A0AA88NQD1</accession>